<dbReference type="InterPro" id="IPR043129">
    <property type="entry name" value="ATPase_NBD"/>
</dbReference>
<dbReference type="PANTHER" id="PTHR47363">
    <property type="entry name" value="GLUCOKINASE"/>
    <property type="match status" value="1"/>
</dbReference>
<evidence type="ECO:0000256" key="2">
    <source>
        <dbReference type="ARBA" id="ARBA00022777"/>
    </source>
</evidence>
<dbReference type="GO" id="GO:0004340">
    <property type="term" value="F:glucokinase activity"/>
    <property type="evidence" value="ECO:0007669"/>
    <property type="project" value="UniProtKB-UniRule"/>
</dbReference>
<dbReference type="Gene3D" id="3.30.420.40">
    <property type="match status" value="1"/>
</dbReference>
<sequence>MILAGDIGGTNTRLGIFEQSGSELCLVRQKKQASTGWQDLVPVIYDFLKNAGVSPEEIESGCLSFAGPIQDNHCQLTNLGKTIDLERVQKSINIETRLSFCNDLVALGYGLLSLKPSQLDCLTTKKSACSYTHLPSFNRAILAPGTGLGESLIIEEQYVMPTEGAHGDFAPRSELEVRLWRFLHLEFGHVSNERILSGPGLTRLYRFFLNEAGKDDQTSSLLSPEVITQKAIAKSCPVCEHALNLFLEILGAEAGNLALRSLAFGGIYLGGGIVPKLLPQLHEGRFLNAFYDKGRFCELLESIPVYVILDEKTALYGAARYAILQRD</sequence>
<organism evidence="5 6">
    <name type="scientific">Desulfitobacterium metallireducens DSM 15288</name>
    <dbReference type="NCBI Taxonomy" id="871968"/>
    <lineage>
        <taxon>Bacteria</taxon>
        <taxon>Bacillati</taxon>
        <taxon>Bacillota</taxon>
        <taxon>Clostridia</taxon>
        <taxon>Eubacteriales</taxon>
        <taxon>Desulfitobacteriaceae</taxon>
        <taxon>Desulfitobacterium</taxon>
    </lineage>
</organism>
<dbReference type="Proteomes" id="UP000010847">
    <property type="component" value="Chromosome"/>
</dbReference>
<keyword evidence="6" id="KW-1185">Reference proteome</keyword>
<comment type="subcellular location">
    <subcellularLocation>
        <location evidence="3">Cytoplasm</location>
    </subcellularLocation>
</comment>
<dbReference type="Gene3D" id="3.40.367.20">
    <property type="match status" value="1"/>
</dbReference>
<keyword evidence="3" id="KW-0324">Glycolysis</keyword>
<evidence type="ECO:0000313" key="5">
    <source>
        <dbReference type="EMBL" id="AHF06809.1"/>
    </source>
</evidence>
<keyword evidence="1 3" id="KW-0808">Transferase</keyword>
<dbReference type="AlphaFoldDB" id="W0EC82"/>
<dbReference type="PANTHER" id="PTHR47363:SF1">
    <property type="entry name" value="GLUCOKINASE"/>
    <property type="match status" value="1"/>
</dbReference>
<name>W0EC82_9FIRM</name>
<evidence type="ECO:0000256" key="1">
    <source>
        <dbReference type="ARBA" id="ARBA00022679"/>
    </source>
</evidence>
<dbReference type="NCBIfam" id="TIGR00749">
    <property type="entry name" value="glk"/>
    <property type="match status" value="1"/>
</dbReference>
<keyword evidence="3" id="KW-0547">Nucleotide-binding</keyword>
<dbReference type="GO" id="GO:0005737">
    <property type="term" value="C:cytoplasm"/>
    <property type="evidence" value="ECO:0007669"/>
    <property type="project" value="UniProtKB-SubCell"/>
</dbReference>
<gene>
    <name evidence="3" type="primary">glk</name>
    <name evidence="5" type="ORF">DESME_06840</name>
</gene>
<dbReference type="InterPro" id="IPR003836">
    <property type="entry name" value="Glucokinase"/>
</dbReference>
<protein>
    <recommendedName>
        <fullName evidence="3">Glucokinase</fullName>
        <ecNumber evidence="3">2.7.1.2</ecNumber>
    </recommendedName>
    <alternativeName>
        <fullName evidence="3">Glucose kinase</fullName>
    </alternativeName>
</protein>
<dbReference type="CDD" id="cd24008">
    <property type="entry name" value="ASKHA_NBD_GLK"/>
    <property type="match status" value="1"/>
</dbReference>
<keyword evidence="3" id="KW-0067">ATP-binding</keyword>
<evidence type="ECO:0000256" key="4">
    <source>
        <dbReference type="RuleBase" id="RU004046"/>
    </source>
</evidence>
<evidence type="ECO:0000313" key="6">
    <source>
        <dbReference type="Proteomes" id="UP000010847"/>
    </source>
</evidence>
<evidence type="ECO:0000256" key="3">
    <source>
        <dbReference type="HAMAP-Rule" id="MF_00524"/>
    </source>
</evidence>
<dbReference type="GO" id="GO:0005536">
    <property type="term" value="F:D-glucose binding"/>
    <property type="evidence" value="ECO:0007669"/>
    <property type="project" value="InterPro"/>
</dbReference>
<keyword evidence="2 3" id="KW-0418">Kinase</keyword>
<dbReference type="EC" id="2.7.1.2" evidence="3"/>
<dbReference type="Pfam" id="PF02685">
    <property type="entry name" value="Glucokinase"/>
    <property type="match status" value="1"/>
</dbReference>
<feature type="binding site" evidence="3">
    <location>
        <begin position="5"/>
        <end position="10"/>
    </location>
    <ligand>
        <name>ATP</name>
        <dbReference type="ChEBI" id="CHEBI:30616"/>
    </ligand>
</feature>
<comment type="catalytic activity">
    <reaction evidence="3">
        <text>D-glucose + ATP = D-glucose 6-phosphate + ADP + H(+)</text>
        <dbReference type="Rhea" id="RHEA:17825"/>
        <dbReference type="ChEBI" id="CHEBI:4167"/>
        <dbReference type="ChEBI" id="CHEBI:15378"/>
        <dbReference type="ChEBI" id="CHEBI:30616"/>
        <dbReference type="ChEBI" id="CHEBI:61548"/>
        <dbReference type="ChEBI" id="CHEBI:456216"/>
        <dbReference type="EC" id="2.7.1.2"/>
    </reaction>
</comment>
<dbReference type="HOGENOM" id="CLU_042582_1_0_9"/>
<dbReference type="KEGG" id="dmt:DESME_06840"/>
<dbReference type="GO" id="GO:0006096">
    <property type="term" value="P:glycolytic process"/>
    <property type="evidence" value="ECO:0007669"/>
    <property type="project" value="UniProtKB-UniRule"/>
</dbReference>
<dbReference type="SUPFAM" id="SSF53067">
    <property type="entry name" value="Actin-like ATPase domain"/>
    <property type="match status" value="1"/>
</dbReference>
<dbReference type="HAMAP" id="MF_00524">
    <property type="entry name" value="Glucokinase"/>
    <property type="match status" value="1"/>
</dbReference>
<reference evidence="5 6" key="1">
    <citation type="submission" date="2013-12" db="EMBL/GenBank/DDBJ databases">
        <authorList>
            <consortium name="DOE Joint Genome Institute"/>
            <person name="Smidt H."/>
            <person name="Huntemann M."/>
            <person name="Han J."/>
            <person name="Chen A."/>
            <person name="Kyrpides N."/>
            <person name="Mavromatis K."/>
            <person name="Markowitz V."/>
            <person name="Palaniappan K."/>
            <person name="Ivanova N."/>
            <person name="Schaumberg A."/>
            <person name="Pati A."/>
            <person name="Liolios K."/>
            <person name="Nordberg H.P."/>
            <person name="Cantor M.N."/>
            <person name="Hua S.X."/>
            <person name="Woyke T."/>
        </authorList>
    </citation>
    <scope>NUCLEOTIDE SEQUENCE [LARGE SCALE GENOMIC DNA]</scope>
    <source>
        <strain evidence="6">DSM 15288</strain>
    </source>
</reference>
<comment type="similarity">
    <text evidence="3 4">Belongs to the bacterial glucokinase family.</text>
</comment>
<accession>W0EC82</accession>
<dbReference type="EMBL" id="CP007032">
    <property type="protein sequence ID" value="AHF06809.1"/>
    <property type="molecule type" value="Genomic_DNA"/>
</dbReference>
<keyword evidence="3" id="KW-0963">Cytoplasm</keyword>
<proteinExistence type="inferred from homology"/>
<dbReference type="GO" id="GO:0005524">
    <property type="term" value="F:ATP binding"/>
    <property type="evidence" value="ECO:0007669"/>
    <property type="project" value="UniProtKB-UniRule"/>
</dbReference>
<dbReference type="STRING" id="871968.DESME_06840"/>
<dbReference type="eggNOG" id="COG0837">
    <property type="taxonomic scope" value="Bacteria"/>
</dbReference>